<dbReference type="Pfam" id="PF08668">
    <property type="entry name" value="HDOD"/>
    <property type="match status" value="1"/>
</dbReference>
<dbReference type="STRING" id="289003.SAMN05216190_10936"/>
<dbReference type="Proteomes" id="UP000198784">
    <property type="component" value="Unassembled WGS sequence"/>
</dbReference>
<evidence type="ECO:0000313" key="3">
    <source>
        <dbReference type="Proteomes" id="UP000198784"/>
    </source>
</evidence>
<dbReference type="InterPro" id="IPR014627">
    <property type="entry name" value="UCP036888_HDGYP-like"/>
</dbReference>
<dbReference type="Gene3D" id="1.10.3210.10">
    <property type="entry name" value="Hypothetical protein af1432"/>
    <property type="match status" value="1"/>
</dbReference>
<dbReference type="InterPro" id="IPR052340">
    <property type="entry name" value="RNase_Y/CdgJ"/>
</dbReference>
<sequence>MSDVALAPDTAAPPPPVIVQLLDKLGLAYRVHREHCGLPAAQRIQAVLLEDAVGALLVLYPQNQLLALDRLAELTGRKLVAVKPERLQRMLARHALGVLPGLPQLTSSPCLYDERLLQVPSLYIESGQPGVLLEIARDAFKSLLSKASAARIGEPLSNIRPNLDRPDDDRAEITQAVQAFTARRIQQRLEETIEIPPLAETAQKIIKLRVDPDATVDDITGVVETDPALAAQVVSWAASPYYAAPGKIRSVEDAIVRVLGFDLVINLALGLALGKTLSLPKDQPQQATPYWQQAIYTAAVIEGLTRAMPRAQRPEAGLTYLAGLLHNFGYLVLAHVFPPHFSLICRHLEVNPHLSHSHVEQHLLGISREQIGAWLMRYWDMPEELASALRFQHDPEYAGPHAAYPNLVCLAVNLLRNRGIGAGPASEIPQSLFDALELSRDKAEDAVNKVLAAEVALRELASQFHPPH</sequence>
<name>A0A1I5PNU2_9PSED</name>
<organism evidence="2 3">
    <name type="scientific">Pseudomonas borbori</name>
    <dbReference type="NCBI Taxonomy" id="289003"/>
    <lineage>
        <taxon>Bacteria</taxon>
        <taxon>Pseudomonadati</taxon>
        <taxon>Pseudomonadota</taxon>
        <taxon>Gammaproteobacteria</taxon>
        <taxon>Pseudomonadales</taxon>
        <taxon>Pseudomonadaceae</taxon>
        <taxon>Pseudomonas</taxon>
    </lineage>
</organism>
<dbReference type="OrthoDB" id="7001648at2"/>
<dbReference type="InterPro" id="IPR013976">
    <property type="entry name" value="HDOD"/>
</dbReference>
<proteinExistence type="predicted"/>
<dbReference type="GO" id="GO:0002161">
    <property type="term" value="F:aminoacyl-tRNA deacylase activity"/>
    <property type="evidence" value="ECO:0007669"/>
    <property type="project" value="InterPro"/>
</dbReference>
<dbReference type="EMBL" id="FOWX01000009">
    <property type="protein sequence ID" value="SFP35733.1"/>
    <property type="molecule type" value="Genomic_DNA"/>
</dbReference>
<dbReference type="InterPro" id="IPR007214">
    <property type="entry name" value="YbaK/aa-tRNA-synth-assoc-dom"/>
</dbReference>
<gene>
    <name evidence="2" type="ORF">SAMN05216190_10936</name>
</gene>
<dbReference type="PANTHER" id="PTHR33525:SF3">
    <property type="entry name" value="RIBONUCLEASE Y"/>
    <property type="match status" value="1"/>
</dbReference>
<dbReference type="PIRSF" id="PIRSF036888">
    <property type="entry name" value="HDGYPm_UCP036888"/>
    <property type="match status" value="1"/>
</dbReference>
<reference evidence="3" key="1">
    <citation type="submission" date="2016-10" db="EMBL/GenBank/DDBJ databases">
        <authorList>
            <person name="Varghese N."/>
            <person name="Submissions S."/>
        </authorList>
    </citation>
    <scope>NUCLEOTIDE SEQUENCE [LARGE SCALE GENOMIC DNA]</scope>
    <source>
        <strain evidence="3">DSM 17834</strain>
    </source>
</reference>
<accession>A0A1I5PNU2</accession>
<dbReference type="PROSITE" id="PS51833">
    <property type="entry name" value="HDOD"/>
    <property type="match status" value="1"/>
</dbReference>
<evidence type="ECO:0000313" key="2">
    <source>
        <dbReference type="EMBL" id="SFP35733.1"/>
    </source>
</evidence>
<dbReference type="SUPFAM" id="SSF109604">
    <property type="entry name" value="HD-domain/PDEase-like"/>
    <property type="match status" value="1"/>
</dbReference>
<dbReference type="InterPro" id="IPR036754">
    <property type="entry name" value="YbaK/aa-tRNA-synt-asso_dom_sf"/>
</dbReference>
<dbReference type="Pfam" id="PF04073">
    <property type="entry name" value="tRNA_edit"/>
    <property type="match status" value="1"/>
</dbReference>
<dbReference type="AlphaFoldDB" id="A0A1I5PNU2"/>
<keyword evidence="3" id="KW-1185">Reference proteome</keyword>
<dbReference type="PANTHER" id="PTHR33525">
    <property type="match status" value="1"/>
</dbReference>
<dbReference type="SUPFAM" id="SSF55826">
    <property type="entry name" value="YbaK/ProRS associated domain"/>
    <property type="match status" value="1"/>
</dbReference>
<dbReference type="RefSeq" id="WP_090499845.1">
    <property type="nucleotide sequence ID" value="NZ_FOWX01000009.1"/>
</dbReference>
<evidence type="ECO:0000259" key="1">
    <source>
        <dbReference type="PROSITE" id="PS51833"/>
    </source>
</evidence>
<protein>
    <submittedName>
        <fullName evidence="2">HD-like signal output (HDOD) domain, no enzymatic activity</fullName>
    </submittedName>
</protein>
<feature type="domain" description="HDOD" evidence="1">
    <location>
        <begin position="195"/>
        <end position="395"/>
    </location>
</feature>
<dbReference type="Gene3D" id="3.90.960.10">
    <property type="entry name" value="YbaK/aminoacyl-tRNA synthetase-associated domain"/>
    <property type="match status" value="1"/>
</dbReference>